<dbReference type="PANTHER" id="PTHR41534:SF2">
    <property type="entry name" value="3-PHENYLPROPIONATE_CINNAMIC ACID DIOXYGENASE SUBUNIT BETA"/>
    <property type="match status" value="1"/>
</dbReference>
<dbReference type="InterPro" id="IPR000391">
    <property type="entry name" value="Rng_hydr_dOase-bsu"/>
</dbReference>
<dbReference type="GO" id="GO:0019380">
    <property type="term" value="P:3-phenylpropionate catabolic process"/>
    <property type="evidence" value="ECO:0007669"/>
    <property type="project" value="TreeGrafter"/>
</dbReference>
<dbReference type="GO" id="GO:0051213">
    <property type="term" value="F:dioxygenase activity"/>
    <property type="evidence" value="ECO:0007669"/>
    <property type="project" value="UniProtKB-KW"/>
</dbReference>
<dbReference type="CDD" id="cd00667">
    <property type="entry name" value="ring_hydroxylating_dioxygenases_beta"/>
    <property type="match status" value="1"/>
</dbReference>
<dbReference type="Pfam" id="PF00866">
    <property type="entry name" value="Ring_hydroxyl_B"/>
    <property type="match status" value="1"/>
</dbReference>
<accession>A0A0U3BCF3</accession>
<dbReference type="PANTHER" id="PTHR41534">
    <property type="entry name" value="BLR3401 PROTEIN"/>
    <property type="match status" value="1"/>
</dbReference>
<dbReference type="AlphaFoldDB" id="A0A0U3BCF3"/>
<dbReference type="SUPFAM" id="SSF54427">
    <property type="entry name" value="NTF2-like"/>
    <property type="match status" value="1"/>
</dbReference>
<comment type="similarity">
    <text evidence="1">Belongs to the bacterial ring-hydroxylating dioxygenase beta subunit family.</text>
</comment>
<keyword evidence="3" id="KW-0223">Dioxygenase</keyword>
<evidence type="ECO:0000313" key="3">
    <source>
        <dbReference type="EMBL" id="ALV86741.1"/>
    </source>
</evidence>
<evidence type="ECO:0000256" key="2">
    <source>
        <dbReference type="ARBA" id="ARBA00023002"/>
    </source>
</evidence>
<dbReference type="EMBL" id="KT944274">
    <property type="protein sequence ID" value="ALV86741.1"/>
    <property type="molecule type" value="Genomic_DNA"/>
</dbReference>
<reference evidence="3" key="1">
    <citation type="submission" date="2015-10" db="EMBL/GenBank/DDBJ databases">
        <title>Biosynthesis of SCL-MCL polyhydroxyalkanoates by metagenomic clones in Pseudomonas putida.</title>
        <authorList>
            <person name="Cheng J."/>
            <person name="Charles T.C."/>
        </authorList>
    </citation>
    <scope>NUCLEOTIDE SEQUENCE</scope>
</reference>
<dbReference type="InterPro" id="IPR032710">
    <property type="entry name" value="NTF2-like_dom_sf"/>
</dbReference>
<sequence>MALLTRAEVEDFLYHEAALLDEWKTMEWAELFTEDGEYLVPPMDIPDAAKAEALFIINDDHHRLVQRAKRLTRRTAHVEFPHSKVRHTIHNVRILEQDDTSLKVASNQVVYRAKRQNLDTFVCHVIYQLARTADGLRIRSKRVMLDIDGLRPHGMISAIL</sequence>
<dbReference type="Gene3D" id="3.10.450.50">
    <property type="match status" value="1"/>
</dbReference>
<keyword evidence="2" id="KW-0560">Oxidoreductase</keyword>
<organism evidence="3">
    <name type="scientific">uncultured bacterium P2N8</name>
    <dbReference type="NCBI Taxonomy" id="1748285"/>
    <lineage>
        <taxon>Bacteria</taxon>
        <taxon>environmental samples</taxon>
    </lineage>
</organism>
<name>A0A0U3BCF3_9BACT</name>
<evidence type="ECO:0000256" key="1">
    <source>
        <dbReference type="ARBA" id="ARBA00009570"/>
    </source>
</evidence>
<protein>
    <submittedName>
        <fullName evidence="3">p-cumate dioxygenase small subunit</fullName>
    </submittedName>
</protein>
<proteinExistence type="inferred from homology"/>